<sequence>MKAADESDYLDFATARTGALYRSAALLSSGDPHLAEDLVQETLGRMYVHWRRVSKADNPAAYAHTVLVRVFLSHRRRRSTTEQPTGRLPEGVVPEGDATLRLTLLDALARLGPRDRAVLVLRFWEDRSVEETARVLRSSSGAVRTQTSRALGRIRSILGDSLPDLARS</sequence>
<evidence type="ECO:0000256" key="4">
    <source>
        <dbReference type="ARBA" id="ARBA00023125"/>
    </source>
</evidence>
<keyword evidence="5" id="KW-0804">Transcription</keyword>
<dbReference type="Pfam" id="PF04542">
    <property type="entry name" value="Sigma70_r2"/>
    <property type="match status" value="1"/>
</dbReference>
<dbReference type="InterPro" id="IPR014284">
    <property type="entry name" value="RNA_pol_sigma-70_dom"/>
</dbReference>
<dbReference type="CDD" id="cd06171">
    <property type="entry name" value="Sigma70_r4"/>
    <property type="match status" value="1"/>
</dbReference>
<keyword evidence="2" id="KW-0805">Transcription regulation</keyword>
<gene>
    <name evidence="8" type="ORF">SAMN05414137_10125</name>
</gene>
<evidence type="ECO:0000313" key="8">
    <source>
        <dbReference type="EMBL" id="SEK19639.1"/>
    </source>
</evidence>
<evidence type="ECO:0000256" key="2">
    <source>
        <dbReference type="ARBA" id="ARBA00023015"/>
    </source>
</evidence>
<dbReference type="Pfam" id="PF04545">
    <property type="entry name" value="Sigma70_r4"/>
    <property type="match status" value="1"/>
</dbReference>
<organism evidence="8 9">
    <name type="scientific">Streptacidiphilus jiangxiensis</name>
    <dbReference type="NCBI Taxonomy" id="235985"/>
    <lineage>
        <taxon>Bacteria</taxon>
        <taxon>Bacillati</taxon>
        <taxon>Actinomycetota</taxon>
        <taxon>Actinomycetes</taxon>
        <taxon>Kitasatosporales</taxon>
        <taxon>Streptomycetaceae</taxon>
        <taxon>Streptacidiphilus</taxon>
    </lineage>
</organism>
<dbReference type="InterPro" id="IPR013325">
    <property type="entry name" value="RNA_pol_sigma_r2"/>
</dbReference>
<name>A0A1H7F0K8_STRJI</name>
<dbReference type="GO" id="GO:0006352">
    <property type="term" value="P:DNA-templated transcription initiation"/>
    <property type="evidence" value="ECO:0007669"/>
    <property type="project" value="InterPro"/>
</dbReference>
<dbReference type="RefSeq" id="WP_042453561.1">
    <property type="nucleotide sequence ID" value="NZ_BBPN01000029.1"/>
</dbReference>
<dbReference type="Gene3D" id="1.10.10.10">
    <property type="entry name" value="Winged helix-like DNA-binding domain superfamily/Winged helix DNA-binding domain"/>
    <property type="match status" value="1"/>
</dbReference>
<dbReference type="InterPro" id="IPR013324">
    <property type="entry name" value="RNA_pol_sigma_r3/r4-like"/>
</dbReference>
<accession>A0A1H7F0K8</accession>
<feature type="domain" description="RNA polymerase sigma-70 region 4" evidence="7">
    <location>
        <begin position="107"/>
        <end position="155"/>
    </location>
</feature>
<dbReference type="SUPFAM" id="SSF88659">
    <property type="entry name" value="Sigma3 and sigma4 domains of RNA polymerase sigma factors"/>
    <property type="match status" value="1"/>
</dbReference>
<dbReference type="NCBIfam" id="TIGR02983">
    <property type="entry name" value="SigE-fam_strep"/>
    <property type="match status" value="1"/>
</dbReference>
<evidence type="ECO:0000259" key="7">
    <source>
        <dbReference type="Pfam" id="PF04545"/>
    </source>
</evidence>
<dbReference type="InterPro" id="IPR036388">
    <property type="entry name" value="WH-like_DNA-bd_sf"/>
</dbReference>
<evidence type="ECO:0000256" key="3">
    <source>
        <dbReference type="ARBA" id="ARBA00023082"/>
    </source>
</evidence>
<proteinExistence type="inferred from homology"/>
<dbReference type="InterPro" id="IPR039425">
    <property type="entry name" value="RNA_pol_sigma-70-like"/>
</dbReference>
<dbReference type="NCBIfam" id="TIGR02937">
    <property type="entry name" value="sigma70-ECF"/>
    <property type="match status" value="1"/>
</dbReference>
<dbReference type="Proteomes" id="UP000183015">
    <property type="component" value="Unassembled WGS sequence"/>
</dbReference>
<dbReference type="InterPro" id="IPR014325">
    <property type="entry name" value="RNA_pol_sigma-E_actinobac"/>
</dbReference>
<protein>
    <submittedName>
        <fullName evidence="8">RNA polymerase sigma-70 factor, sigma-E family</fullName>
    </submittedName>
</protein>
<keyword evidence="4" id="KW-0238">DNA-binding</keyword>
<reference evidence="9" key="1">
    <citation type="submission" date="2016-10" db="EMBL/GenBank/DDBJ databases">
        <authorList>
            <person name="Varghese N."/>
        </authorList>
    </citation>
    <scope>NUCLEOTIDE SEQUENCE [LARGE SCALE GENOMIC DNA]</scope>
    <source>
        <strain evidence="9">DSM 45096 / BCRC 16803 / CGMCC 4.1857 / CIP 109030 / JCM 12277 / KCTC 19219 / NBRC 100920 / 33214</strain>
    </source>
</reference>
<dbReference type="PANTHER" id="PTHR43133">
    <property type="entry name" value="RNA POLYMERASE ECF-TYPE SIGMA FACTO"/>
    <property type="match status" value="1"/>
</dbReference>
<dbReference type="STRING" id="235985.SAMN05414137_10125"/>
<dbReference type="Gene3D" id="1.10.1740.10">
    <property type="match status" value="1"/>
</dbReference>
<dbReference type="InterPro" id="IPR007627">
    <property type="entry name" value="RNA_pol_sigma70_r2"/>
</dbReference>
<dbReference type="InterPro" id="IPR007630">
    <property type="entry name" value="RNA_pol_sigma70_r4"/>
</dbReference>
<dbReference type="AlphaFoldDB" id="A0A1H7F0K8"/>
<dbReference type="OrthoDB" id="3785047at2"/>
<dbReference type="GO" id="GO:0003677">
    <property type="term" value="F:DNA binding"/>
    <property type="evidence" value="ECO:0007669"/>
    <property type="project" value="UniProtKB-KW"/>
</dbReference>
<dbReference type="eggNOG" id="COG1595">
    <property type="taxonomic scope" value="Bacteria"/>
</dbReference>
<evidence type="ECO:0000259" key="6">
    <source>
        <dbReference type="Pfam" id="PF04542"/>
    </source>
</evidence>
<dbReference type="SUPFAM" id="SSF88946">
    <property type="entry name" value="Sigma2 domain of RNA polymerase sigma factors"/>
    <property type="match status" value="1"/>
</dbReference>
<evidence type="ECO:0000256" key="5">
    <source>
        <dbReference type="ARBA" id="ARBA00023163"/>
    </source>
</evidence>
<dbReference type="PANTHER" id="PTHR43133:SF50">
    <property type="entry name" value="ECF RNA POLYMERASE SIGMA FACTOR SIGM"/>
    <property type="match status" value="1"/>
</dbReference>
<dbReference type="EMBL" id="FOAZ01000001">
    <property type="protein sequence ID" value="SEK19639.1"/>
    <property type="molecule type" value="Genomic_DNA"/>
</dbReference>
<evidence type="ECO:0000256" key="1">
    <source>
        <dbReference type="ARBA" id="ARBA00010641"/>
    </source>
</evidence>
<evidence type="ECO:0000313" key="9">
    <source>
        <dbReference type="Proteomes" id="UP000183015"/>
    </source>
</evidence>
<keyword evidence="9" id="KW-1185">Reference proteome</keyword>
<comment type="similarity">
    <text evidence="1">Belongs to the sigma-70 factor family. ECF subfamily.</text>
</comment>
<keyword evidence="3" id="KW-0731">Sigma factor</keyword>
<dbReference type="GO" id="GO:0016987">
    <property type="term" value="F:sigma factor activity"/>
    <property type="evidence" value="ECO:0007669"/>
    <property type="project" value="UniProtKB-KW"/>
</dbReference>
<feature type="domain" description="RNA polymerase sigma-70 region 2" evidence="6">
    <location>
        <begin position="22"/>
        <end position="79"/>
    </location>
</feature>